<dbReference type="AlphaFoldDB" id="A0A8J8P390"/>
<dbReference type="EMBL" id="RRYP01001997">
    <property type="protein sequence ID" value="TNV85244.1"/>
    <property type="molecule type" value="Genomic_DNA"/>
</dbReference>
<comment type="caution">
    <text evidence="2">The sequence shown here is derived from an EMBL/GenBank/DDBJ whole genome shotgun (WGS) entry which is preliminary data.</text>
</comment>
<gene>
    <name evidence="2" type="ORF">FGO68_gene13532</name>
</gene>
<name>A0A8J8P390_HALGN</name>
<proteinExistence type="predicted"/>
<keyword evidence="3" id="KW-1185">Reference proteome</keyword>
<dbReference type="InterPro" id="IPR048485">
    <property type="entry name" value="COG5_helical"/>
</dbReference>
<evidence type="ECO:0000313" key="3">
    <source>
        <dbReference type="Proteomes" id="UP000785679"/>
    </source>
</evidence>
<protein>
    <recommendedName>
        <fullName evidence="1">Conserved oligomeric Golgi complex subunit 5 helical domain-containing protein</fullName>
    </recommendedName>
</protein>
<sequence>MSASTDRPHQSRHHLSGLLRDTFDEATFLYDLYKTSTAPEVSNFKYQLDQAQGEVIGKALRELVSEANAGCSSGETLCRDIIRVKAAMEEGGCDREAERLGVNKERIEQNMIGQIDKAGQEVVRLNNILKTEMLLKEIQQIAQLVQKVGYAYNFSDKRILDPLSLSVTLKHFNSSQNETVYSQLVQIPEVKEQIELLTRVRQELNDQSLERFQECFEGRDMSGIIQSIQVFFNLEILSDQIQARVNMTLRSLFNQWKTQIQSLNEKLQQIANKDEENSMVDKAISVYVNEMIKQTLRVYTLSMALSERDPTQAYDSINDSLEKSGLSNLFNLYWEKLVHILKQSLQKIEQTELFSYLFTVLSNRYFVFLNGISLFWSKVLDEIHPSEKILILELKSALFESLTVLKLKYVLNVKRSLASYRGQLCSVLQDFKQFGRYMNQSPGKQEGNHTILNGKLSEMLDAMNMHLATTLTQVDIKEKIEEIIGGEIRDMVKNDLQKAVIQVGQHSEEKEVEIKFNWIVYSLAEQLESFINQHEQIKEKVNRETIQKLQKQIFKIVIRQLEEEIRYSLGQMFENLELSKPEEREKVAKEQIQEIIELFIKQKISDYDQLLQTAASSSFTTINQQILLKRLSLTAVESILCYYSISSCVCIAISKEDTLKDSLAQGLASLAKTLSSIIPIQEKSPLFKQAYSLLFSYNSHPLSTVIKLEHIQNSGIEKSILAANLLKKIKVAELTGGNYKKYQEKLSTLIAQIDN</sequence>
<dbReference type="Proteomes" id="UP000785679">
    <property type="component" value="Unassembled WGS sequence"/>
</dbReference>
<organism evidence="2 3">
    <name type="scientific">Halteria grandinella</name>
    <dbReference type="NCBI Taxonomy" id="5974"/>
    <lineage>
        <taxon>Eukaryota</taxon>
        <taxon>Sar</taxon>
        <taxon>Alveolata</taxon>
        <taxon>Ciliophora</taxon>
        <taxon>Intramacronucleata</taxon>
        <taxon>Spirotrichea</taxon>
        <taxon>Stichotrichia</taxon>
        <taxon>Sporadotrichida</taxon>
        <taxon>Halteriidae</taxon>
        <taxon>Halteria</taxon>
    </lineage>
</organism>
<feature type="domain" description="Conserved oligomeric Golgi complex subunit 5 helical" evidence="1">
    <location>
        <begin position="187"/>
        <end position="350"/>
    </location>
</feature>
<accession>A0A8J8P390</accession>
<dbReference type="Pfam" id="PF20649">
    <property type="entry name" value="COG5_C"/>
    <property type="match status" value="1"/>
</dbReference>
<dbReference type="OrthoDB" id="18786at2759"/>
<evidence type="ECO:0000259" key="1">
    <source>
        <dbReference type="Pfam" id="PF20649"/>
    </source>
</evidence>
<evidence type="ECO:0000313" key="2">
    <source>
        <dbReference type="EMBL" id="TNV85244.1"/>
    </source>
</evidence>
<reference evidence="2" key="1">
    <citation type="submission" date="2019-06" db="EMBL/GenBank/DDBJ databases">
        <authorList>
            <person name="Zheng W."/>
        </authorList>
    </citation>
    <scope>NUCLEOTIDE SEQUENCE</scope>
    <source>
        <strain evidence="2">QDHG01</strain>
    </source>
</reference>